<accession>A0AAD3TSR3</accession>
<evidence type="ECO:0008006" key="7">
    <source>
        <dbReference type="Google" id="ProtNLM"/>
    </source>
</evidence>
<dbReference type="PANTHER" id="PTHR12940:SF0">
    <property type="entry name" value="SPLICING FACTOR ESS-2 HOMOLOG"/>
    <property type="match status" value="1"/>
</dbReference>
<feature type="region of interest" description="Disordered" evidence="4">
    <location>
        <begin position="404"/>
        <end position="443"/>
    </location>
</feature>
<dbReference type="Proteomes" id="UP001222932">
    <property type="component" value="Unassembled WGS sequence"/>
</dbReference>
<dbReference type="GO" id="GO:0071013">
    <property type="term" value="C:catalytic step 2 spliceosome"/>
    <property type="evidence" value="ECO:0007669"/>
    <property type="project" value="TreeGrafter"/>
</dbReference>
<evidence type="ECO:0000256" key="2">
    <source>
        <dbReference type="ARBA" id="ARBA00009072"/>
    </source>
</evidence>
<feature type="compositionally biased region" description="Basic and acidic residues" evidence="4">
    <location>
        <begin position="100"/>
        <end position="116"/>
    </location>
</feature>
<feature type="region of interest" description="Disordered" evidence="4">
    <location>
        <begin position="295"/>
        <end position="314"/>
    </location>
</feature>
<feature type="compositionally biased region" description="Gly residues" evidence="4">
    <location>
        <begin position="588"/>
        <end position="600"/>
    </location>
</feature>
<feature type="region of interest" description="Disordered" evidence="4">
    <location>
        <begin position="494"/>
        <end position="631"/>
    </location>
</feature>
<evidence type="ECO:0000256" key="4">
    <source>
        <dbReference type="SAM" id="MobiDB-lite"/>
    </source>
</evidence>
<dbReference type="AlphaFoldDB" id="A0AAD3TSR3"/>
<proteinExistence type="inferred from homology"/>
<reference evidence="5" key="1">
    <citation type="journal article" date="2023" name="BMC Genomics">
        <title>Chromosome-level genome assemblies of Cutaneotrichosporon spp. (Trichosporonales, Basidiomycota) reveal imbalanced evolution between nucleotide sequences and chromosome synteny.</title>
        <authorList>
            <person name="Kobayashi Y."/>
            <person name="Kayamori A."/>
            <person name="Aoki K."/>
            <person name="Shiwa Y."/>
            <person name="Matsutani M."/>
            <person name="Fujita N."/>
            <person name="Sugita T."/>
            <person name="Iwasaki W."/>
            <person name="Tanaka N."/>
            <person name="Takashima M."/>
        </authorList>
    </citation>
    <scope>NUCLEOTIDE SEQUENCE</scope>
    <source>
        <strain evidence="5">HIS016</strain>
    </source>
</reference>
<comment type="subcellular location">
    <subcellularLocation>
        <location evidence="1">Nucleus</location>
    </subcellularLocation>
</comment>
<dbReference type="Pfam" id="PF09751">
    <property type="entry name" value="Es2"/>
    <property type="match status" value="1"/>
</dbReference>
<gene>
    <name evidence="5" type="ORF">CspeluHIS016_0300300</name>
</gene>
<keyword evidence="3" id="KW-0539">Nucleus</keyword>
<feature type="compositionally biased region" description="Basic and acidic residues" evidence="4">
    <location>
        <begin position="499"/>
        <end position="516"/>
    </location>
</feature>
<reference evidence="5" key="2">
    <citation type="submission" date="2023-06" db="EMBL/GenBank/DDBJ databases">
        <authorList>
            <person name="Kobayashi Y."/>
            <person name="Kayamori A."/>
            <person name="Aoki K."/>
            <person name="Shiwa Y."/>
            <person name="Fujita N."/>
            <person name="Sugita T."/>
            <person name="Iwasaki W."/>
            <person name="Tanaka N."/>
            <person name="Takashima M."/>
        </authorList>
    </citation>
    <scope>NUCLEOTIDE SEQUENCE</scope>
    <source>
        <strain evidence="5">HIS016</strain>
    </source>
</reference>
<dbReference type="EMBL" id="BTCM01000003">
    <property type="protein sequence ID" value="GMK56190.1"/>
    <property type="molecule type" value="Genomic_DNA"/>
</dbReference>
<evidence type="ECO:0000256" key="3">
    <source>
        <dbReference type="ARBA" id="ARBA00023242"/>
    </source>
</evidence>
<keyword evidence="6" id="KW-1185">Reference proteome</keyword>
<feature type="region of interest" description="Disordered" evidence="4">
    <location>
        <begin position="1"/>
        <end position="26"/>
    </location>
</feature>
<evidence type="ECO:0000313" key="6">
    <source>
        <dbReference type="Proteomes" id="UP001222932"/>
    </source>
</evidence>
<feature type="region of interest" description="Disordered" evidence="4">
    <location>
        <begin position="334"/>
        <end position="359"/>
    </location>
</feature>
<evidence type="ECO:0000256" key="1">
    <source>
        <dbReference type="ARBA" id="ARBA00004123"/>
    </source>
</evidence>
<name>A0AAD3TSR3_9TREE</name>
<sequence length="631" mass="68746">MYNGDGLRKRPGPTPRLIEGPRTGQRSLYQQQALDEDSYTDALSHIIQRDFFPNLPHLNATNDYLSALAENDPDKLRTSIRKLAKLAQDKEDGLSPGRSEQFDDTPRINRPVDTERTPVGARGWETPGTVRRPVADEFEAGPSRKRPNRTVRNDLGLDAFQRNYTSEDNASFVHIIEEENRMRREDQNAWAFEVERVTETRRLEGVERRKMILDAATNGEWRVDANGRRLITGLGSGGTDRAEGEAWKERTMIEARPKEEGAEGVAQTVKGKGQARDSILAVVKSSAGALVKTNDASASSALPPPPLQEEELPTEHPLSKALVKAGLPPTALISTEDGAIVPRHESASGAGDGRGRGAAHKMYRDKLESGVMADDEPDITGGRVQQWPYKTMNGLMFPPDAYSKPFDQERPKVSATHPPSISHRNTRIADEEEENGPAPSIRGSTVAESWVDRAITGEREEYALLDEADPDPEELPPLMTYGTLLATPRALDSATDPLDGPKFKFPEQKSRDELGRKLGTKASKAMSDRARAYQKPSGVSALRAAAARTRLGDRSSGGKMAPPATPRREGNLTPAARSLLDRSLGRTPRGGLGLSSGGNARGAAMEKGSGWGGGNRGAMSWTPSPAPRRPM</sequence>
<organism evidence="5 6">
    <name type="scientific">Cutaneotrichosporon spelunceum</name>
    <dbReference type="NCBI Taxonomy" id="1672016"/>
    <lineage>
        <taxon>Eukaryota</taxon>
        <taxon>Fungi</taxon>
        <taxon>Dikarya</taxon>
        <taxon>Basidiomycota</taxon>
        <taxon>Agaricomycotina</taxon>
        <taxon>Tremellomycetes</taxon>
        <taxon>Trichosporonales</taxon>
        <taxon>Trichosporonaceae</taxon>
        <taxon>Cutaneotrichosporon</taxon>
    </lineage>
</organism>
<dbReference type="InterPro" id="IPR019148">
    <property type="entry name" value="Nuclear_protein_DGCR14_ESS-2"/>
</dbReference>
<evidence type="ECO:0000313" key="5">
    <source>
        <dbReference type="EMBL" id="GMK56190.1"/>
    </source>
</evidence>
<feature type="region of interest" description="Disordered" evidence="4">
    <location>
        <begin position="87"/>
        <end position="128"/>
    </location>
</feature>
<comment type="caution">
    <text evidence="5">The sequence shown here is derived from an EMBL/GenBank/DDBJ whole genome shotgun (WGS) entry which is preliminary data.</text>
</comment>
<comment type="similarity">
    <text evidence="2">Belongs to the ESS2 family.</text>
</comment>
<protein>
    <recommendedName>
        <fullName evidence="7">Nuclear protein DGCR14</fullName>
    </recommendedName>
</protein>
<dbReference type="PANTHER" id="PTHR12940">
    <property type="entry name" value="ES-2 PROTEIN - RELATED"/>
    <property type="match status" value="1"/>
</dbReference>